<evidence type="ECO:0000313" key="2">
    <source>
        <dbReference type="Proteomes" id="UP000198855"/>
    </source>
</evidence>
<accession>A0A1I1TQK2</accession>
<proteinExistence type="predicted"/>
<sequence>MNTKKAEGITGKTLVSQTRLLSVYAFGFFINDV</sequence>
<dbReference type="Proteomes" id="UP000198855">
    <property type="component" value="Unassembled WGS sequence"/>
</dbReference>
<dbReference type="AlphaFoldDB" id="A0A1I1TQK2"/>
<protein>
    <submittedName>
        <fullName evidence="1">Uncharacterized protein</fullName>
    </submittedName>
</protein>
<gene>
    <name evidence="1" type="ORF">SAMN05216378_0637</name>
</gene>
<organism evidence="1 2">
    <name type="scientific">Paenibacillus catalpae</name>
    <dbReference type="NCBI Taxonomy" id="1045775"/>
    <lineage>
        <taxon>Bacteria</taxon>
        <taxon>Bacillati</taxon>
        <taxon>Bacillota</taxon>
        <taxon>Bacilli</taxon>
        <taxon>Bacillales</taxon>
        <taxon>Paenibacillaceae</taxon>
        <taxon>Paenibacillus</taxon>
    </lineage>
</organism>
<dbReference type="EMBL" id="FOMT01000001">
    <property type="protein sequence ID" value="SFD60986.1"/>
    <property type="molecule type" value="Genomic_DNA"/>
</dbReference>
<evidence type="ECO:0000313" key="1">
    <source>
        <dbReference type="EMBL" id="SFD60986.1"/>
    </source>
</evidence>
<name>A0A1I1TQK2_9BACL</name>
<keyword evidence="2" id="KW-1185">Reference proteome</keyword>
<reference evidence="2" key="1">
    <citation type="submission" date="2016-10" db="EMBL/GenBank/DDBJ databases">
        <authorList>
            <person name="Varghese N."/>
            <person name="Submissions S."/>
        </authorList>
    </citation>
    <scope>NUCLEOTIDE SEQUENCE [LARGE SCALE GENOMIC DNA]</scope>
    <source>
        <strain evidence="2">CGMCC 1.10784</strain>
    </source>
</reference>